<feature type="transmembrane region" description="Helical" evidence="1">
    <location>
        <begin position="76"/>
        <end position="96"/>
    </location>
</feature>
<dbReference type="RefSeq" id="WP_062289039.1">
    <property type="nucleotide sequence ID" value="NZ_CP013200.1"/>
</dbReference>
<organism evidence="2 3">
    <name type="scientific">Arthrobacter alpinus</name>
    <dbReference type="NCBI Taxonomy" id="656366"/>
    <lineage>
        <taxon>Bacteria</taxon>
        <taxon>Bacillati</taxon>
        <taxon>Actinomycetota</taxon>
        <taxon>Actinomycetes</taxon>
        <taxon>Micrococcales</taxon>
        <taxon>Micrococcaceae</taxon>
        <taxon>Arthrobacter</taxon>
    </lineage>
</organism>
<proteinExistence type="predicted"/>
<evidence type="ECO:0000313" key="2">
    <source>
        <dbReference type="EMBL" id="ALO67048.1"/>
    </source>
</evidence>
<keyword evidence="1" id="KW-0812">Transmembrane</keyword>
<evidence type="ECO:0000256" key="1">
    <source>
        <dbReference type="SAM" id="Phobius"/>
    </source>
</evidence>
<dbReference type="AlphaFoldDB" id="A0A0S2M0L8"/>
<dbReference type="InterPro" id="IPR025495">
    <property type="entry name" value="DUF4386"/>
</dbReference>
<accession>A0A0S2M0L8</accession>
<feature type="transmembrane region" description="Helical" evidence="1">
    <location>
        <begin position="162"/>
        <end position="183"/>
    </location>
</feature>
<dbReference type="OrthoDB" id="1160166at2"/>
<sequence length="227" mass="24212">MRGVLYLAVAILSGFAVGLVHPKVYVAGDAAATAQNIAANEGLFRLGFLADLTQSACMLLVAMALCLLFQRVNKNVARAIVIFAAVSAAIQCLNLAPHLAALRLATDSSYATAFGPDGANALVLLLMDLQHSGFLIAQVFFGLWLLPMGYLAFTSGMFPKALGVLLMIACFTNLAHLPFAFLWPEVGTMLTPFVAIPTTLAEVWMVLYLLIRGVKVPKQNTQVSVPS</sequence>
<reference evidence="3" key="1">
    <citation type="submission" date="2015-11" db="EMBL/GenBank/DDBJ databases">
        <authorList>
            <person name="Kumar R."/>
            <person name="Singh D."/>
            <person name="Swarnkar M.K."/>
            <person name="Singh A.K."/>
            <person name="Kumar S."/>
        </authorList>
    </citation>
    <scope>NUCLEOTIDE SEQUENCE [LARGE SCALE GENOMIC DNA]</scope>
    <source>
        <strain evidence="3">ERGS4:06</strain>
    </source>
</reference>
<gene>
    <name evidence="2" type="ORF">AS189_11765</name>
</gene>
<evidence type="ECO:0008006" key="4">
    <source>
        <dbReference type="Google" id="ProtNLM"/>
    </source>
</evidence>
<dbReference type="EMBL" id="CP013200">
    <property type="protein sequence ID" value="ALO67048.1"/>
    <property type="molecule type" value="Genomic_DNA"/>
</dbReference>
<dbReference type="Proteomes" id="UP000059574">
    <property type="component" value="Chromosome"/>
</dbReference>
<feature type="transmembrane region" description="Helical" evidence="1">
    <location>
        <begin position="134"/>
        <end position="153"/>
    </location>
</feature>
<protein>
    <recommendedName>
        <fullName evidence="4">DUF4386 domain-containing protein</fullName>
    </recommendedName>
</protein>
<feature type="transmembrane region" description="Helical" evidence="1">
    <location>
        <begin position="46"/>
        <end position="69"/>
    </location>
</feature>
<feature type="transmembrane region" description="Helical" evidence="1">
    <location>
        <begin position="189"/>
        <end position="211"/>
    </location>
</feature>
<evidence type="ECO:0000313" key="3">
    <source>
        <dbReference type="Proteomes" id="UP000059574"/>
    </source>
</evidence>
<keyword evidence="1" id="KW-0472">Membrane</keyword>
<reference evidence="2 3" key="2">
    <citation type="journal article" date="2016" name="J. Biotechnol.">
        <title>Complete genome sequence of Arthrobacter alpinus ERGS4:06, a yellow pigmented bacterium tolerant to cold and radiations isolated from Sikkim Himalaya.</title>
        <authorList>
            <person name="Kumar R."/>
            <person name="Singh D."/>
            <person name="Swarnkar M.K."/>
            <person name="Singh A.K."/>
            <person name="Kumar S."/>
        </authorList>
    </citation>
    <scope>NUCLEOTIDE SEQUENCE [LARGE SCALE GENOMIC DNA]</scope>
    <source>
        <strain evidence="2 3">ERGS4:06</strain>
    </source>
</reference>
<dbReference type="Pfam" id="PF14329">
    <property type="entry name" value="DUF4386"/>
    <property type="match status" value="1"/>
</dbReference>
<keyword evidence="1" id="KW-1133">Transmembrane helix</keyword>
<name>A0A0S2M0L8_9MICC</name>